<proteinExistence type="predicted"/>
<dbReference type="Proteomes" id="UP000284403">
    <property type="component" value="Unassembled WGS sequence"/>
</dbReference>
<keyword evidence="3" id="KW-1185">Reference proteome</keyword>
<evidence type="ECO:0000256" key="1">
    <source>
        <dbReference type="SAM" id="MobiDB-lite"/>
    </source>
</evidence>
<evidence type="ECO:0000313" key="3">
    <source>
        <dbReference type="Proteomes" id="UP000284403"/>
    </source>
</evidence>
<accession>A0A422Q7P6</accession>
<dbReference type="AlphaFoldDB" id="A0A422Q7P6"/>
<feature type="compositionally biased region" description="Low complexity" evidence="1">
    <location>
        <begin position="107"/>
        <end position="121"/>
    </location>
</feature>
<gene>
    <name evidence="2" type="ORF">Tco025E_01775</name>
</gene>
<protein>
    <submittedName>
        <fullName evidence="2">Uncharacterized protein</fullName>
    </submittedName>
</protein>
<feature type="region of interest" description="Disordered" evidence="1">
    <location>
        <begin position="92"/>
        <end position="129"/>
    </location>
</feature>
<dbReference type="RefSeq" id="XP_029231194.1">
    <property type="nucleotide sequence ID" value="XM_029368711.1"/>
</dbReference>
<dbReference type="EMBL" id="MKKU01000062">
    <property type="protein sequence ID" value="RNF25988.1"/>
    <property type="molecule type" value="Genomic_DNA"/>
</dbReference>
<evidence type="ECO:0000313" key="2">
    <source>
        <dbReference type="EMBL" id="RNF25988.1"/>
    </source>
</evidence>
<feature type="region of interest" description="Disordered" evidence="1">
    <location>
        <begin position="1"/>
        <end position="27"/>
    </location>
</feature>
<organism evidence="2 3">
    <name type="scientific">Trypanosoma conorhini</name>
    <dbReference type="NCBI Taxonomy" id="83891"/>
    <lineage>
        <taxon>Eukaryota</taxon>
        <taxon>Discoba</taxon>
        <taxon>Euglenozoa</taxon>
        <taxon>Kinetoplastea</taxon>
        <taxon>Metakinetoplastina</taxon>
        <taxon>Trypanosomatida</taxon>
        <taxon>Trypanosomatidae</taxon>
        <taxon>Trypanosoma</taxon>
    </lineage>
</organism>
<dbReference type="OrthoDB" id="266822at2759"/>
<name>A0A422Q7P6_9TRYP</name>
<dbReference type="GeneID" id="40315386"/>
<sequence>MLYSESDSEIRVQSELETISSEEDSADAQEMLAEAVADNREQKEYDHARAFFYIFEDPAGPFRRTFPEFYTKLGCEVTDLTAVLREVRDEEMGAGVGDEGHDTQHGASTTSSALPPAALESSCKEDNATEEDVVLKPSPATRFLDAHPGKCLLLSIDPSINRAELCKKHAEEYPGIDFYVGYTHSEPAGWALLLSVDPAIVAQMQILYPSHRFATDEDRRIFLKEQRAGKGGGAALPAQPSAWRPNRELSKRMRDVTELARLIEAVGGPQRAIFVALDVEAAVVLSGGIPLPLELALIPLGTEHELQTFHCFIHPGRVMDEVTAFALSSGVLKGSHFIPFRNASFLRRDYTEIARELIPFLANERVFFVNKGSTMDVHALRWVFGAASAVEGSEFPIPPLQDIYCFDIEAVSEVLSRDAADGGKSADGAAASCWYHDKMERALLEEAAPGHQVHCALRDAGRLYNQLRSLLEKCDSAQANAH</sequence>
<reference evidence="2 3" key="1">
    <citation type="journal article" date="2018" name="BMC Genomics">
        <title>Genomic comparison of Trypanosoma conorhini and Trypanosoma rangeli to Trypanosoma cruzi strains of high and low virulence.</title>
        <authorList>
            <person name="Bradwell K.R."/>
            <person name="Koparde V.N."/>
            <person name="Matveyev A.V."/>
            <person name="Serrano M.G."/>
            <person name="Alves J.M."/>
            <person name="Parikh H."/>
            <person name="Huang B."/>
            <person name="Lee V."/>
            <person name="Espinosa-Alvarez O."/>
            <person name="Ortiz P.A."/>
            <person name="Costa-Martins A.G."/>
            <person name="Teixeira M.M."/>
            <person name="Buck G.A."/>
        </authorList>
    </citation>
    <scope>NUCLEOTIDE SEQUENCE [LARGE SCALE GENOMIC DNA]</scope>
    <source>
        <strain evidence="2 3">025E</strain>
    </source>
</reference>
<comment type="caution">
    <text evidence="2">The sequence shown here is derived from an EMBL/GenBank/DDBJ whole genome shotgun (WGS) entry which is preliminary data.</text>
</comment>